<dbReference type="GO" id="GO:0005737">
    <property type="term" value="C:cytoplasm"/>
    <property type="evidence" value="ECO:0007669"/>
    <property type="project" value="TreeGrafter"/>
</dbReference>
<dbReference type="NCBIfam" id="TIGR01459">
    <property type="entry name" value="HAD-SF-IIA-hyp4"/>
    <property type="match status" value="1"/>
</dbReference>
<organism evidence="1 2">
    <name type="scientific">Aquisalinus luteolus</name>
    <dbReference type="NCBI Taxonomy" id="1566827"/>
    <lineage>
        <taxon>Bacteria</taxon>
        <taxon>Pseudomonadati</taxon>
        <taxon>Pseudomonadota</taxon>
        <taxon>Alphaproteobacteria</taxon>
        <taxon>Parvularculales</taxon>
        <taxon>Parvularculaceae</taxon>
        <taxon>Aquisalinus</taxon>
    </lineage>
</organism>
<dbReference type="EMBL" id="BMGZ01000002">
    <property type="protein sequence ID" value="GGH99018.1"/>
    <property type="molecule type" value="Genomic_DNA"/>
</dbReference>
<dbReference type="InterPro" id="IPR006357">
    <property type="entry name" value="HAD-SF_hydro_IIA"/>
</dbReference>
<dbReference type="CDD" id="cd07525">
    <property type="entry name" value="HAD_like"/>
    <property type="match status" value="1"/>
</dbReference>
<reference evidence="1" key="1">
    <citation type="journal article" date="2014" name="Int. J. Syst. Evol. Microbiol.">
        <title>Complete genome sequence of Corynebacterium casei LMG S-19264T (=DSM 44701T), isolated from a smear-ripened cheese.</title>
        <authorList>
            <consortium name="US DOE Joint Genome Institute (JGI-PGF)"/>
            <person name="Walter F."/>
            <person name="Albersmeier A."/>
            <person name="Kalinowski J."/>
            <person name="Ruckert C."/>
        </authorList>
    </citation>
    <scope>NUCLEOTIDE SEQUENCE</scope>
    <source>
        <strain evidence="1">CGMCC 1.14984</strain>
    </source>
</reference>
<reference evidence="1" key="2">
    <citation type="submission" date="2020-09" db="EMBL/GenBank/DDBJ databases">
        <authorList>
            <person name="Sun Q."/>
            <person name="Zhou Y."/>
        </authorList>
    </citation>
    <scope>NUCLEOTIDE SEQUENCE</scope>
    <source>
        <strain evidence="1">CGMCC 1.14984</strain>
    </source>
</reference>
<dbReference type="GO" id="GO:0016791">
    <property type="term" value="F:phosphatase activity"/>
    <property type="evidence" value="ECO:0007669"/>
    <property type="project" value="TreeGrafter"/>
</dbReference>
<dbReference type="NCBIfam" id="TIGR01460">
    <property type="entry name" value="HAD-SF-IIA"/>
    <property type="match status" value="1"/>
</dbReference>
<evidence type="ECO:0000313" key="2">
    <source>
        <dbReference type="Proteomes" id="UP000621856"/>
    </source>
</evidence>
<dbReference type="AlphaFoldDB" id="A0A8J3A2W9"/>
<accession>A0A8J3A2W9</accession>
<protein>
    <submittedName>
        <fullName evidence="1">Haloacid dehalogenase</fullName>
    </submittedName>
</protein>
<comment type="caution">
    <text evidence="1">The sequence shown here is derived from an EMBL/GenBank/DDBJ whole genome shotgun (WGS) entry which is preliminary data.</text>
</comment>
<dbReference type="PANTHER" id="PTHR19288:SF90">
    <property type="entry name" value="OS08G0542600 PROTEIN"/>
    <property type="match status" value="1"/>
</dbReference>
<dbReference type="Gene3D" id="3.40.50.1000">
    <property type="entry name" value="HAD superfamily/HAD-like"/>
    <property type="match status" value="2"/>
</dbReference>
<dbReference type="InterPro" id="IPR006356">
    <property type="entry name" value="HAD-SF_hydro_IIA_hyp3"/>
</dbReference>
<dbReference type="InterPro" id="IPR036412">
    <property type="entry name" value="HAD-like_sf"/>
</dbReference>
<dbReference type="SUPFAM" id="SSF56784">
    <property type="entry name" value="HAD-like"/>
    <property type="match status" value="1"/>
</dbReference>
<dbReference type="Pfam" id="PF13344">
    <property type="entry name" value="Hydrolase_6"/>
    <property type="match status" value="1"/>
</dbReference>
<gene>
    <name evidence="1" type="ORF">GCM10011355_23980</name>
</gene>
<sequence length="294" mass="31867">MQGYLGSMPETRIISALREIAPDYDALLCDAWGVVHNGVELFDGVEEALSQFRAKHGPVFILTNAPRLSSVIPDQLDSLGLSREAYDGVVTSGDATLAAVRSFEGKPAFKLGPDKDNTIFDAFGIDYTELEDAAFILCTGLFDDATETPEDYHELLGKAHALNLPFVCANPDIVVRRGKDLIYCGGALAEVYEKLGGNVIMAGKPHAPIYELAYERLAEARDGEKPKRILVIGDGFNTDILGANRQHLDVVFIADGISQDIGRNDQGRLDGQLVGDLLDQRGLTATAAMEALKW</sequence>
<dbReference type="InterPro" id="IPR023214">
    <property type="entry name" value="HAD_sf"/>
</dbReference>
<proteinExistence type="predicted"/>
<name>A0A8J3A2W9_9PROT</name>
<dbReference type="Proteomes" id="UP000621856">
    <property type="component" value="Unassembled WGS sequence"/>
</dbReference>
<dbReference type="Pfam" id="PF13242">
    <property type="entry name" value="Hydrolase_like"/>
    <property type="match status" value="1"/>
</dbReference>
<evidence type="ECO:0000313" key="1">
    <source>
        <dbReference type="EMBL" id="GGH99018.1"/>
    </source>
</evidence>
<dbReference type="PANTHER" id="PTHR19288">
    <property type="entry name" value="4-NITROPHENYLPHOSPHATASE-RELATED"/>
    <property type="match status" value="1"/>
</dbReference>